<protein>
    <submittedName>
        <fullName evidence="1">CNOT6L</fullName>
    </submittedName>
</protein>
<evidence type="ECO:0000313" key="1">
    <source>
        <dbReference type="EMBL" id="UYV73861.1"/>
    </source>
</evidence>
<name>A0ABY6L0L5_9ARAC</name>
<dbReference type="Proteomes" id="UP001235939">
    <property type="component" value="Chromosome 11"/>
</dbReference>
<accession>A0ABY6L0L5</accession>
<dbReference type="Gene3D" id="1.10.10.10">
    <property type="entry name" value="Winged helix-like DNA-binding domain superfamily/Winged helix DNA-binding domain"/>
    <property type="match status" value="1"/>
</dbReference>
<dbReference type="InterPro" id="IPR036388">
    <property type="entry name" value="WH-like_DNA-bd_sf"/>
</dbReference>
<dbReference type="EMBL" id="CP092873">
    <property type="protein sequence ID" value="UYV73861.1"/>
    <property type="molecule type" value="Genomic_DNA"/>
</dbReference>
<gene>
    <name evidence="1" type="ORF">LAZ67_11001176</name>
</gene>
<proteinExistence type="predicted"/>
<organism evidence="1 2">
    <name type="scientific">Cordylochernes scorpioides</name>
    <dbReference type="NCBI Taxonomy" id="51811"/>
    <lineage>
        <taxon>Eukaryota</taxon>
        <taxon>Metazoa</taxon>
        <taxon>Ecdysozoa</taxon>
        <taxon>Arthropoda</taxon>
        <taxon>Chelicerata</taxon>
        <taxon>Arachnida</taxon>
        <taxon>Pseudoscorpiones</taxon>
        <taxon>Cheliferoidea</taxon>
        <taxon>Chernetidae</taxon>
        <taxon>Cordylochernes</taxon>
    </lineage>
</organism>
<sequence length="106" mass="12052">MDTEQQLYTLKIENIATAVIVTALRHLGLFIGHDSNNKYFCLQGGLKNSKVAILNLIMNHMENRPQRFEDAELQALLDEDSTQMQEKLAKQLHVSQDAVSQRLNSL</sequence>
<reference evidence="1 2" key="1">
    <citation type="submission" date="2022-01" db="EMBL/GenBank/DDBJ databases">
        <title>A chromosomal length assembly of Cordylochernes scorpioides.</title>
        <authorList>
            <person name="Zeh D."/>
            <person name="Zeh J."/>
        </authorList>
    </citation>
    <scope>NUCLEOTIDE SEQUENCE [LARGE SCALE GENOMIC DNA]</scope>
    <source>
        <strain evidence="1">IN4F17</strain>
        <tissue evidence="1">Whole Body</tissue>
    </source>
</reference>
<evidence type="ECO:0000313" key="2">
    <source>
        <dbReference type="Proteomes" id="UP001235939"/>
    </source>
</evidence>
<keyword evidence="2" id="KW-1185">Reference proteome</keyword>